<dbReference type="RefSeq" id="WP_043751969.1">
    <property type="nucleotide sequence ID" value="NZ_AONC01000022.1"/>
</dbReference>
<name>W9V8F8_9GAMM</name>
<dbReference type="InterPro" id="IPR027417">
    <property type="entry name" value="P-loop_NTPase"/>
</dbReference>
<protein>
    <recommendedName>
        <fullName evidence="1">ATPase AAA-type core domain-containing protein</fullName>
    </recommendedName>
</protein>
<dbReference type="Gene3D" id="3.40.50.300">
    <property type="entry name" value="P-loop containing nucleotide triphosphate hydrolases"/>
    <property type="match status" value="1"/>
</dbReference>
<comment type="caution">
    <text evidence="2">The sequence shown here is derived from an EMBL/GenBank/DDBJ whole genome shotgun (WGS) entry which is preliminary data.</text>
</comment>
<dbReference type="Pfam" id="PF13304">
    <property type="entry name" value="AAA_21"/>
    <property type="match status" value="1"/>
</dbReference>
<dbReference type="AlphaFoldDB" id="W9V8F8"/>
<dbReference type="eggNOG" id="COG1106">
    <property type="taxonomic scope" value="Bacteria"/>
</dbReference>
<evidence type="ECO:0000313" key="3">
    <source>
        <dbReference type="Proteomes" id="UP000019460"/>
    </source>
</evidence>
<keyword evidence="3" id="KW-1185">Reference proteome</keyword>
<dbReference type="GO" id="GO:0016887">
    <property type="term" value="F:ATP hydrolysis activity"/>
    <property type="evidence" value="ECO:0007669"/>
    <property type="project" value="InterPro"/>
</dbReference>
<reference evidence="2 3" key="1">
    <citation type="submission" date="2012-11" db="EMBL/GenBank/DDBJ databases">
        <title>Genome assembly of Thiorhodococcus sp. AK35.</title>
        <authorList>
            <person name="Nupur N."/>
            <person name="Khatri I."/>
            <person name="Subramanian S."/>
            <person name="Pinnaka A."/>
        </authorList>
    </citation>
    <scope>NUCLEOTIDE SEQUENCE [LARGE SCALE GENOMIC DNA]</scope>
    <source>
        <strain evidence="2 3">AK35</strain>
    </source>
</reference>
<organism evidence="2 3">
    <name type="scientific">Imhoffiella purpurea</name>
    <dbReference type="NCBI Taxonomy" id="1249627"/>
    <lineage>
        <taxon>Bacteria</taxon>
        <taxon>Pseudomonadati</taxon>
        <taxon>Pseudomonadota</taxon>
        <taxon>Gammaproteobacteria</taxon>
        <taxon>Chromatiales</taxon>
        <taxon>Chromatiaceae</taxon>
        <taxon>Imhoffiella</taxon>
    </lineage>
</organism>
<accession>W9V8F8</accession>
<dbReference type="PANTHER" id="PTHR40396:SF1">
    <property type="entry name" value="ATPASE AAA-TYPE CORE DOMAIN-CONTAINING PROTEIN"/>
    <property type="match status" value="1"/>
</dbReference>
<dbReference type="STRING" id="1249627.D779_1112"/>
<evidence type="ECO:0000259" key="1">
    <source>
        <dbReference type="Pfam" id="PF13304"/>
    </source>
</evidence>
<dbReference type="InterPro" id="IPR003959">
    <property type="entry name" value="ATPase_AAA_core"/>
</dbReference>
<dbReference type="Proteomes" id="UP000019460">
    <property type="component" value="Unassembled WGS sequence"/>
</dbReference>
<dbReference type="SUPFAM" id="SSF52540">
    <property type="entry name" value="P-loop containing nucleoside triphosphate hydrolases"/>
    <property type="match status" value="1"/>
</dbReference>
<gene>
    <name evidence="2" type="ORF">D779_1112</name>
</gene>
<dbReference type="PANTHER" id="PTHR40396">
    <property type="entry name" value="ATPASE-LIKE PROTEIN"/>
    <property type="match status" value="1"/>
</dbReference>
<proteinExistence type="predicted"/>
<dbReference type="OrthoDB" id="9809324at2"/>
<dbReference type="GO" id="GO:0005524">
    <property type="term" value="F:ATP binding"/>
    <property type="evidence" value="ECO:0007669"/>
    <property type="project" value="InterPro"/>
</dbReference>
<evidence type="ECO:0000313" key="2">
    <source>
        <dbReference type="EMBL" id="EXJ15724.1"/>
    </source>
</evidence>
<sequence length="452" mass="51607">MLLQFAVENYACFADEVLFSMVASAGAEHPRHVVQSRAGRKPRILRLAALYGANAHGKTKLIEALRFAQNLVVRGTRSGRRIRTAPFRLDRQWRESPSRFEFLIDHQGVEYSYGFAVDSERVHEEWLFIRETARESRYFERVTTEDGKVTVEIGPKLAGGDRKQRQFLEFVAQGTRPNQLFLTESVDRNVEALKPLFHWFRFVLTIVSAEEAPQPLAVRLDREEDFVAFMADFLRNASTGIEGLGIEQEPLDFERHFPDMPVGMRDDLDADLSEGAVFGLPGPDGQSLTLYLDDRNQPTVARLKTRHKGRDSLEEDFDFEDESAGIQRLMEILPILADAASGERVYVVDELDRKLHPLLSRLFVTSFIDRCDDAQRTQLIFTTHDTHLMDLELLRRDEIWFFEKDQHGASSLFSMNALKVRPDLKVEKSYLNGRFGGIPLIREPAVGSDASC</sequence>
<dbReference type="EMBL" id="AONC01000022">
    <property type="protein sequence ID" value="EXJ15724.1"/>
    <property type="molecule type" value="Genomic_DNA"/>
</dbReference>
<feature type="domain" description="ATPase AAA-type core" evidence="1">
    <location>
        <begin position="47"/>
        <end position="390"/>
    </location>
</feature>